<reference evidence="1" key="2">
    <citation type="journal article" date="2015" name="Data Brief">
        <title>Shoot transcriptome of the giant reed, Arundo donax.</title>
        <authorList>
            <person name="Barrero R.A."/>
            <person name="Guerrero F.D."/>
            <person name="Moolhuijzen P."/>
            <person name="Goolsby J.A."/>
            <person name="Tidwell J."/>
            <person name="Bellgard S.E."/>
            <person name="Bellgard M.I."/>
        </authorList>
    </citation>
    <scope>NUCLEOTIDE SEQUENCE</scope>
    <source>
        <tissue evidence="1">Shoot tissue taken approximately 20 cm above the soil surface</tissue>
    </source>
</reference>
<protein>
    <submittedName>
        <fullName evidence="1">Uncharacterized protein</fullName>
    </submittedName>
</protein>
<evidence type="ECO:0000313" key="1">
    <source>
        <dbReference type="EMBL" id="JAD26545.1"/>
    </source>
</evidence>
<organism evidence="1">
    <name type="scientific">Arundo donax</name>
    <name type="common">Giant reed</name>
    <name type="synonym">Donax arundinaceus</name>
    <dbReference type="NCBI Taxonomy" id="35708"/>
    <lineage>
        <taxon>Eukaryota</taxon>
        <taxon>Viridiplantae</taxon>
        <taxon>Streptophyta</taxon>
        <taxon>Embryophyta</taxon>
        <taxon>Tracheophyta</taxon>
        <taxon>Spermatophyta</taxon>
        <taxon>Magnoliopsida</taxon>
        <taxon>Liliopsida</taxon>
        <taxon>Poales</taxon>
        <taxon>Poaceae</taxon>
        <taxon>PACMAD clade</taxon>
        <taxon>Arundinoideae</taxon>
        <taxon>Arundineae</taxon>
        <taxon>Arundo</taxon>
    </lineage>
</organism>
<dbReference type="EMBL" id="GBRH01271350">
    <property type="protein sequence ID" value="JAD26545.1"/>
    <property type="molecule type" value="Transcribed_RNA"/>
</dbReference>
<dbReference type="AlphaFoldDB" id="A0A0A8YN49"/>
<name>A0A0A8YN49_ARUDO</name>
<sequence length="24" mass="2846">MPTMHLGVLLLLQHCRDYVLCIYI</sequence>
<reference evidence="1" key="1">
    <citation type="submission" date="2014-09" db="EMBL/GenBank/DDBJ databases">
        <authorList>
            <person name="Magalhaes I.L.F."/>
            <person name="Oliveira U."/>
            <person name="Santos F.R."/>
            <person name="Vidigal T.H.D.A."/>
            <person name="Brescovit A.D."/>
            <person name="Santos A.J."/>
        </authorList>
    </citation>
    <scope>NUCLEOTIDE SEQUENCE</scope>
    <source>
        <tissue evidence="1">Shoot tissue taken approximately 20 cm above the soil surface</tissue>
    </source>
</reference>
<accession>A0A0A8YN49</accession>
<proteinExistence type="predicted"/>